<dbReference type="RefSeq" id="WP_188644019.1">
    <property type="nucleotide sequence ID" value="NZ_BMKL01000001.1"/>
</dbReference>
<protein>
    <recommendedName>
        <fullName evidence="3">Nucleotide modification associated domain-containing protein</fullName>
    </recommendedName>
</protein>
<reference evidence="2" key="1">
    <citation type="journal article" date="2019" name="Int. J. Syst. Evol. Microbiol.">
        <title>The Global Catalogue of Microorganisms (GCM) 10K type strain sequencing project: providing services to taxonomists for standard genome sequencing and annotation.</title>
        <authorList>
            <consortium name="The Broad Institute Genomics Platform"/>
            <consortium name="The Broad Institute Genome Sequencing Center for Infectious Disease"/>
            <person name="Wu L."/>
            <person name="Ma J."/>
        </authorList>
    </citation>
    <scope>NUCLEOTIDE SEQUENCE [LARGE SCALE GENOMIC DNA]</scope>
    <source>
        <strain evidence="2">CGMCC 1.15959</strain>
    </source>
</reference>
<organism evidence="1 2">
    <name type="scientific">Tsuneonella deserti</name>
    <dbReference type="NCBI Taxonomy" id="2035528"/>
    <lineage>
        <taxon>Bacteria</taxon>
        <taxon>Pseudomonadati</taxon>
        <taxon>Pseudomonadota</taxon>
        <taxon>Alphaproteobacteria</taxon>
        <taxon>Sphingomonadales</taxon>
        <taxon>Erythrobacteraceae</taxon>
        <taxon>Tsuneonella</taxon>
    </lineage>
</organism>
<sequence length="193" mass="21547">MKGYIYITGTGADPGLHDNLDDPLFGDPPTLGACMTNLRDFVDPGDYLFVVSGKAASAAQYVIGGMRVAEKIDALAAYGRFPQNRLRVDENGVIRGNIIVDEYGNQHPLDHHDPDTFERRVKNFIVGDEAEALQTQREIELGREQTLRKLSEVFDRQGNRPIDIMGRQRKLDEQQVHGLLDWLRGIKAAATAE</sequence>
<evidence type="ECO:0008006" key="3">
    <source>
        <dbReference type="Google" id="ProtNLM"/>
    </source>
</evidence>
<keyword evidence="2" id="KW-1185">Reference proteome</keyword>
<dbReference type="Proteomes" id="UP000619041">
    <property type="component" value="Unassembled WGS sequence"/>
</dbReference>
<comment type="caution">
    <text evidence="1">The sequence shown here is derived from an EMBL/GenBank/DDBJ whole genome shotgun (WGS) entry which is preliminary data.</text>
</comment>
<name>A0ABQ1S5B0_9SPHN</name>
<accession>A0ABQ1S5B0</accession>
<dbReference type="EMBL" id="BMKL01000001">
    <property type="protein sequence ID" value="GGD91322.1"/>
    <property type="molecule type" value="Genomic_DNA"/>
</dbReference>
<gene>
    <name evidence="1" type="ORF">GCM10011515_08710</name>
</gene>
<evidence type="ECO:0000313" key="2">
    <source>
        <dbReference type="Proteomes" id="UP000619041"/>
    </source>
</evidence>
<evidence type="ECO:0000313" key="1">
    <source>
        <dbReference type="EMBL" id="GGD91322.1"/>
    </source>
</evidence>
<proteinExistence type="predicted"/>